<dbReference type="AlphaFoldDB" id="A0A6V8QK54"/>
<sequence>MTEIEMLEAALKESTLEESTLEDSTVEALTPVEALTTEGTNTGEDTLVDGLLAESFHQEPPKREEPWVLVKSRKGGRPKPVPKPADVKTIKFEPTIKAMDPLPLLSKEAIAGQHFYTYREYKQSREYRVLKAIIKEFVRDTFKDSAAGEDPVRKAVCLGIGSFDPENGSWSVKEKAHVQLAAFLLIVEEIEKFCKKPIKCIFQEPAFEVSDIAFITSLGHEVVESPVAFDAVDSHTFLFGVHLYRDVYAHAFKNGDFPALFIGTGWDVWSDVNYRWEPEECTLDAIEIMEKTHKKFAFPEAKGKNIFYGTSIYWD</sequence>
<comment type="caution">
    <text evidence="2">The sequence shown here is derived from an EMBL/GenBank/DDBJ whole genome shotgun (WGS) entry which is preliminary data.</text>
</comment>
<dbReference type="Proteomes" id="UP000517252">
    <property type="component" value="Unassembled WGS sequence"/>
</dbReference>
<evidence type="ECO:0000313" key="3">
    <source>
        <dbReference type="Proteomes" id="UP000517252"/>
    </source>
</evidence>
<dbReference type="InterPro" id="IPR012942">
    <property type="entry name" value="SRR1-like"/>
</dbReference>
<name>A0A6V8QK54_TRIAP</name>
<accession>A0A6V8QK54</accession>
<evidence type="ECO:0000313" key="2">
    <source>
        <dbReference type="EMBL" id="GFP52864.1"/>
    </source>
</evidence>
<feature type="domain" description="SRR1-like" evidence="1">
    <location>
        <begin position="139"/>
        <end position="314"/>
    </location>
</feature>
<proteinExistence type="predicted"/>
<protein>
    <recommendedName>
        <fullName evidence="1">SRR1-like domain-containing protein</fullName>
    </recommendedName>
</protein>
<dbReference type="EMBL" id="BLZH01000002">
    <property type="protein sequence ID" value="GFP52864.1"/>
    <property type="molecule type" value="Genomic_DNA"/>
</dbReference>
<dbReference type="PANTHER" id="PTHR42080:SF1">
    <property type="entry name" value="SRR1-LIKE DOMAIN-CONTAINING PROTEIN"/>
    <property type="match status" value="1"/>
</dbReference>
<dbReference type="Pfam" id="PF07985">
    <property type="entry name" value="SRR1"/>
    <property type="match status" value="1"/>
</dbReference>
<dbReference type="PANTHER" id="PTHR42080">
    <property type="entry name" value="SRR1 DOMAIN-CONTAINING PROTEIN"/>
    <property type="match status" value="1"/>
</dbReference>
<evidence type="ECO:0000259" key="1">
    <source>
        <dbReference type="Pfam" id="PF07985"/>
    </source>
</evidence>
<dbReference type="OrthoDB" id="5318346at2759"/>
<organism evidence="2 3">
    <name type="scientific">Trichoderma asperellum</name>
    <name type="common">Filamentous fungus</name>
    <dbReference type="NCBI Taxonomy" id="101201"/>
    <lineage>
        <taxon>Eukaryota</taxon>
        <taxon>Fungi</taxon>
        <taxon>Dikarya</taxon>
        <taxon>Ascomycota</taxon>
        <taxon>Pezizomycotina</taxon>
        <taxon>Sordariomycetes</taxon>
        <taxon>Hypocreomycetidae</taxon>
        <taxon>Hypocreales</taxon>
        <taxon>Hypocreaceae</taxon>
        <taxon>Trichoderma</taxon>
    </lineage>
</organism>
<reference evidence="2 3" key="1">
    <citation type="submission" date="2020-07" db="EMBL/GenBank/DDBJ databases">
        <title>Trichoderma asperellum IC-1 whole genome shotgun sequence.</title>
        <authorList>
            <person name="Kanamasa S."/>
            <person name="Takahashi H."/>
        </authorList>
    </citation>
    <scope>NUCLEOTIDE SEQUENCE [LARGE SCALE GENOMIC DNA]</scope>
    <source>
        <strain evidence="2 3">IC-1</strain>
    </source>
</reference>
<gene>
    <name evidence="2" type="ORF">TASIC1_0002004800</name>
</gene>